<name>A0A151SU55_CAJCA</name>
<feature type="domain" description="Cystatin" evidence="4">
    <location>
        <begin position="22"/>
        <end position="111"/>
    </location>
</feature>
<dbReference type="PANTHER" id="PTHR47364:SF2">
    <property type="entry name" value="CYSTEINE PROTEINASE INHIBITOR 5"/>
    <property type="match status" value="1"/>
</dbReference>
<evidence type="ECO:0000256" key="2">
    <source>
        <dbReference type="ARBA" id="ARBA00022704"/>
    </source>
</evidence>
<keyword evidence="3" id="KW-0732">Signal</keyword>
<feature type="chain" id="PRO_5018773676" evidence="3">
    <location>
        <begin position="20"/>
        <end position="113"/>
    </location>
</feature>
<dbReference type="SUPFAM" id="SSF54403">
    <property type="entry name" value="Cystatin/monellin"/>
    <property type="match status" value="1"/>
</dbReference>
<gene>
    <name evidence="5" type="ORF">KK1_004601</name>
</gene>
<protein>
    <submittedName>
        <fullName evidence="5">Cysteine proteinase inhibitor 5</fullName>
    </submittedName>
</protein>
<dbReference type="EMBL" id="CM003613">
    <property type="protein sequence ID" value="KYP58301.1"/>
    <property type="molecule type" value="Genomic_DNA"/>
</dbReference>
<evidence type="ECO:0000256" key="1">
    <source>
        <dbReference type="ARBA" id="ARBA00022690"/>
    </source>
</evidence>
<dbReference type="SMART" id="SM00043">
    <property type="entry name" value="CY"/>
    <property type="match status" value="1"/>
</dbReference>
<feature type="signal peptide" evidence="3">
    <location>
        <begin position="1"/>
        <end position="19"/>
    </location>
</feature>
<dbReference type="Gramene" id="C.cajan_04489.t">
    <property type="protein sequence ID" value="C.cajan_04489.t.cds1"/>
    <property type="gene ID" value="C.cajan_04489"/>
</dbReference>
<dbReference type="InterPro" id="IPR000010">
    <property type="entry name" value="Cystatin_dom"/>
</dbReference>
<dbReference type="GO" id="GO:0004869">
    <property type="term" value="F:cysteine-type endopeptidase inhibitor activity"/>
    <property type="evidence" value="ECO:0007669"/>
    <property type="project" value="UniProtKB-KW"/>
</dbReference>
<evidence type="ECO:0000256" key="3">
    <source>
        <dbReference type="SAM" id="SignalP"/>
    </source>
</evidence>
<organism evidence="5 6">
    <name type="scientific">Cajanus cajan</name>
    <name type="common">Pigeon pea</name>
    <name type="synonym">Cajanus indicus</name>
    <dbReference type="NCBI Taxonomy" id="3821"/>
    <lineage>
        <taxon>Eukaryota</taxon>
        <taxon>Viridiplantae</taxon>
        <taxon>Streptophyta</taxon>
        <taxon>Embryophyta</taxon>
        <taxon>Tracheophyta</taxon>
        <taxon>Spermatophyta</taxon>
        <taxon>Magnoliopsida</taxon>
        <taxon>eudicotyledons</taxon>
        <taxon>Gunneridae</taxon>
        <taxon>Pentapetalae</taxon>
        <taxon>rosids</taxon>
        <taxon>fabids</taxon>
        <taxon>Fabales</taxon>
        <taxon>Fabaceae</taxon>
        <taxon>Papilionoideae</taxon>
        <taxon>50 kb inversion clade</taxon>
        <taxon>NPAAA clade</taxon>
        <taxon>indigoferoid/millettioid clade</taxon>
        <taxon>Phaseoleae</taxon>
        <taxon>Cajanus</taxon>
    </lineage>
</organism>
<dbReference type="OrthoDB" id="2016588at2759"/>
<keyword evidence="1" id="KW-0646">Protease inhibitor</keyword>
<dbReference type="AlphaFoldDB" id="A0A151SU55"/>
<dbReference type="OMA" id="DYAVTEY"/>
<dbReference type="Gene3D" id="3.10.450.10">
    <property type="match status" value="1"/>
</dbReference>
<dbReference type="Proteomes" id="UP000075243">
    <property type="component" value="Chromosome 11"/>
</dbReference>
<dbReference type="InterPro" id="IPR046350">
    <property type="entry name" value="Cystatin_sf"/>
</dbReference>
<evidence type="ECO:0000259" key="4">
    <source>
        <dbReference type="SMART" id="SM00043"/>
    </source>
</evidence>
<proteinExistence type="predicted"/>
<evidence type="ECO:0000313" key="5">
    <source>
        <dbReference type="EMBL" id="KYP58301.1"/>
    </source>
</evidence>
<keyword evidence="6" id="KW-1185">Reference proteome</keyword>
<dbReference type="PANTHER" id="PTHR47364">
    <property type="entry name" value="CYSTEINE PROTEINASE INHIBITOR 5"/>
    <property type="match status" value="1"/>
</dbReference>
<reference evidence="5 6" key="1">
    <citation type="journal article" date="2012" name="Nat. Biotechnol.">
        <title>Draft genome sequence of pigeonpea (Cajanus cajan), an orphan legume crop of resource-poor farmers.</title>
        <authorList>
            <person name="Varshney R.K."/>
            <person name="Chen W."/>
            <person name="Li Y."/>
            <person name="Bharti A.K."/>
            <person name="Saxena R.K."/>
            <person name="Schlueter J.A."/>
            <person name="Donoghue M.T."/>
            <person name="Azam S."/>
            <person name="Fan G."/>
            <person name="Whaley A.M."/>
            <person name="Farmer A.D."/>
            <person name="Sheridan J."/>
            <person name="Iwata A."/>
            <person name="Tuteja R."/>
            <person name="Penmetsa R.V."/>
            <person name="Wu W."/>
            <person name="Upadhyaya H.D."/>
            <person name="Yang S.P."/>
            <person name="Shah T."/>
            <person name="Saxena K.B."/>
            <person name="Michael T."/>
            <person name="McCombie W.R."/>
            <person name="Yang B."/>
            <person name="Zhang G."/>
            <person name="Yang H."/>
            <person name="Wang J."/>
            <person name="Spillane C."/>
            <person name="Cook D.R."/>
            <person name="May G.D."/>
            <person name="Xu X."/>
            <person name="Jackson S.A."/>
        </authorList>
    </citation>
    <scope>NUCLEOTIDE SEQUENCE [LARGE SCALE GENOMIC DNA]</scope>
    <source>
        <strain evidence="6">cv. Asha</strain>
    </source>
</reference>
<keyword evidence="2" id="KW-0789">Thiol protease inhibitor</keyword>
<dbReference type="Pfam" id="PF16845">
    <property type="entry name" value="SQAPI"/>
    <property type="match status" value="1"/>
</dbReference>
<accession>A0A151SU55</accession>
<sequence>MMKVACLLLVSVVLGSVVATDAAAVGWKPIKNIKDPHVAEIANYAVTEHDRRSGQKLKLQKVVKGDTQVVAGINYRLILAATDASSTRNYEAIVWEKAWLHFRNLTSFTSLFD</sequence>
<dbReference type="CDD" id="cd00042">
    <property type="entry name" value="CY"/>
    <property type="match status" value="1"/>
</dbReference>
<evidence type="ECO:0000313" key="6">
    <source>
        <dbReference type="Proteomes" id="UP000075243"/>
    </source>
</evidence>